<keyword evidence="2" id="KW-0812">Transmembrane</keyword>
<organism evidence="6">
    <name type="scientific">Soboliphyme baturini</name>
    <dbReference type="NCBI Taxonomy" id="241478"/>
    <lineage>
        <taxon>Eukaryota</taxon>
        <taxon>Metazoa</taxon>
        <taxon>Ecdysozoa</taxon>
        <taxon>Nematoda</taxon>
        <taxon>Enoplea</taxon>
        <taxon>Dorylaimia</taxon>
        <taxon>Dioctophymatida</taxon>
        <taxon>Dioctophymatoidea</taxon>
        <taxon>Soboliphymatidae</taxon>
        <taxon>Soboliphyme</taxon>
    </lineage>
</organism>
<dbReference type="PANTHER" id="PTHR24035">
    <property type="entry name" value="MULTIPLE EPIDERMAL GROWTH FACTOR-LIKE DOMAINS PROTEIN"/>
    <property type="match status" value="1"/>
</dbReference>
<dbReference type="CDD" id="cd00055">
    <property type="entry name" value="EGF_Lam"/>
    <property type="match status" value="1"/>
</dbReference>
<sequence>MCHCFPGKTGKDCSSVATAHDVSQIVLKEHLERDAHSNVFLVTTVENAPPRTEAALVWLDFQALNVKMPVLPEPGMFDTGCQPYVHRGAGCVNQCNCPYGSQCNVTNGNCRCPAGLHGKNCDSYCPKGRYGHDCALQCSCSMFAKGCHPVTGACLCPPGFIGLQCENGTIPSIAFTFSVIRFLLILLFVIFLICLVCCYTNVLRLVCPKGSYGEDCSKFCSCADGEVCHPAAGCCIEGRTCPSSKGSVYCRILQRLKRLLLVSEYLPVVSVSDDSTGSSSTVLVPVVVVMLLLVICLLVLLVGYYRKKYLTEKDPLPTIRFTTDDSLPAVADVNEFDNPLYDPFGVRTKTNFDSKLGSDGKRCSNGNCSYMPNSLDGCKGYPSEKMKLNSDNDDSSEQSATSGSYSFPEYEKAKSNLYSVIDDHKRAFFPDSNLVGDSLTNGSSSFPPKKEINFSRDKQNGSSLA</sequence>
<dbReference type="SMART" id="SM00180">
    <property type="entry name" value="EGF_Lam"/>
    <property type="match status" value="2"/>
</dbReference>
<keyword evidence="2" id="KW-0472">Membrane</keyword>
<dbReference type="PRINTS" id="PR00011">
    <property type="entry name" value="EGFLAMININ"/>
</dbReference>
<proteinExistence type="predicted"/>
<dbReference type="EMBL" id="UZAM01012657">
    <property type="protein sequence ID" value="VDP22870.1"/>
    <property type="molecule type" value="Genomic_DNA"/>
</dbReference>
<evidence type="ECO:0000313" key="5">
    <source>
        <dbReference type="Proteomes" id="UP000270296"/>
    </source>
</evidence>
<evidence type="ECO:0000259" key="3">
    <source>
        <dbReference type="PROSITE" id="PS00022"/>
    </source>
</evidence>
<keyword evidence="5" id="KW-1185">Reference proteome</keyword>
<reference evidence="6" key="1">
    <citation type="submission" date="2016-06" db="UniProtKB">
        <authorList>
            <consortium name="WormBaseParasite"/>
        </authorList>
    </citation>
    <scope>IDENTIFICATION</scope>
</reference>
<dbReference type="InterPro" id="IPR000742">
    <property type="entry name" value="EGF"/>
</dbReference>
<accession>A0A183J0I9</accession>
<keyword evidence="2" id="KW-1133">Transmembrane helix</keyword>
<gene>
    <name evidence="4" type="ORF">SBAD_LOCUS9387</name>
</gene>
<dbReference type="PROSITE" id="PS00022">
    <property type="entry name" value="EGF_1"/>
    <property type="match status" value="2"/>
</dbReference>
<evidence type="ECO:0000313" key="6">
    <source>
        <dbReference type="WBParaSite" id="SBAD_0000972701-mRNA-1"/>
    </source>
</evidence>
<dbReference type="AlphaFoldDB" id="A0A183J0I9"/>
<feature type="region of interest" description="Disordered" evidence="1">
    <location>
        <begin position="439"/>
        <end position="465"/>
    </location>
</feature>
<protein>
    <submittedName>
        <fullName evidence="6">EGF-like domain-containing protein</fullName>
    </submittedName>
</protein>
<dbReference type="PANTHER" id="PTHR24035:SF109">
    <property type="entry name" value="PROTEIN DRAPER"/>
    <property type="match status" value="1"/>
</dbReference>
<dbReference type="InterPro" id="IPR002049">
    <property type="entry name" value="LE_dom"/>
</dbReference>
<dbReference type="InterPro" id="IPR052108">
    <property type="entry name" value="MEGF/SIB"/>
</dbReference>
<evidence type="ECO:0000256" key="1">
    <source>
        <dbReference type="SAM" id="MobiDB-lite"/>
    </source>
</evidence>
<dbReference type="OrthoDB" id="18487at2759"/>
<feature type="domain" description="EGF-like" evidence="3">
    <location>
        <begin position="110"/>
        <end position="121"/>
    </location>
</feature>
<feature type="domain" description="EGF-like" evidence="3">
    <location>
        <begin position="2"/>
        <end position="13"/>
    </location>
</feature>
<dbReference type="Gene3D" id="2.170.300.10">
    <property type="entry name" value="Tie2 ligand-binding domain superfamily"/>
    <property type="match status" value="1"/>
</dbReference>
<dbReference type="WBParaSite" id="SBAD_0000972701-mRNA-1">
    <property type="protein sequence ID" value="SBAD_0000972701-mRNA-1"/>
    <property type="gene ID" value="SBAD_0000972701"/>
</dbReference>
<reference evidence="4 5" key="2">
    <citation type="submission" date="2018-11" db="EMBL/GenBank/DDBJ databases">
        <authorList>
            <consortium name="Pathogen Informatics"/>
        </authorList>
    </citation>
    <scope>NUCLEOTIDE SEQUENCE [LARGE SCALE GENOMIC DNA]</scope>
</reference>
<dbReference type="Proteomes" id="UP000270296">
    <property type="component" value="Unassembled WGS sequence"/>
</dbReference>
<feature type="compositionally biased region" description="Basic and acidic residues" evidence="1">
    <location>
        <begin position="448"/>
        <end position="459"/>
    </location>
</feature>
<evidence type="ECO:0000313" key="4">
    <source>
        <dbReference type="EMBL" id="VDP22870.1"/>
    </source>
</evidence>
<feature type="transmembrane region" description="Helical" evidence="2">
    <location>
        <begin position="282"/>
        <end position="305"/>
    </location>
</feature>
<feature type="transmembrane region" description="Helical" evidence="2">
    <location>
        <begin position="182"/>
        <end position="202"/>
    </location>
</feature>
<name>A0A183J0I9_9BILA</name>
<feature type="region of interest" description="Disordered" evidence="1">
    <location>
        <begin position="385"/>
        <end position="406"/>
    </location>
</feature>
<evidence type="ECO:0000256" key="2">
    <source>
        <dbReference type="SAM" id="Phobius"/>
    </source>
</evidence>